<sequence>MFLNYKMFKDCEECSRVSNNKFFNCPPRMADGRHFTDYRPRCFGQYLIKVDGGNIPSSYDYRMYLTRNAGDIMKKNAFDAYSTNKCGPCMEPYDEGTMMPERQKQECNSRTCTFDIANPSGLGLGRQFYDKKMEEQFRKEFISEKEKENQYFKNTANCCTSPVEDMMYYPIDGIVKNSYERYSTPGGGVPLSGGDILKK</sequence>
<organism evidence="1">
    <name type="scientific">viral metagenome</name>
    <dbReference type="NCBI Taxonomy" id="1070528"/>
    <lineage>
        <taxon>unclassified sequences</taxon>
        <taxon>metagenomes</taxon>
        <taxon>organismal metagenomes</taxon>
    </lineage>
</organism>
<dbReference type="AlphaFoldDB" id="A0A6C0BEC7"/>
<proteinExistence type="predicted"/>
<reference evidence="1" key="1">
    <citation type="journal article" date="2020" name="Nature">
        <title>Giant virus diversity and host interactions through global metagenomics.</title>
        <authorList>
            <person name="Schulz F."/>
            <person name="Roux S."/>
            <person name="Paez-Espino D."/>
            <person name="Jungbluth S."/>
            <person name="Walsh D.A."/>
            <person name="Denef V.J."/>
            <person name="McMahon K.D."/>
            <person name="Konstantinidis K.T."/>
            <person name="Eloe-Fadrosh E.A."/>
            <person name="Kyrpides N.C."/>
            <person name="Woyke T."/>
        </authorList>
    </citation>
    <scope>NUCLEOTIDE SEQUENCE</scope>
    <source>
        <strain evidence="1">GVMAG-M-3300010354-11</strain>
    </source>
</reference>
<evidence type="ECO:0000313" key="1">
    <source>
        <dbReference type="EMBL" id="QHS90675.1"/>
    </source>
</evidence>
<accession>A0A6C0BEC7</accession>
<protein>
    <submittedName>
        <fullName evidence="1">Uncharacterized protein</fullName>
    </submittedName>
</protein>
<name>A0A6C0BEC7_9ZZZZ</name>
<dbReference type="EMBL" id="MN739142">
    <property type="protein sequence ID" value="QHS90675.1"/>
    <property type="molecule type" value="Genomic_DNA"/>
</dbReference>